<feature type="region of interest" description="Disordered" evidence="1">
    <location>
        <begin position="1"/>
        <end position="21"/>
    </location>
</feature>
<evidence type="ECO:0007829" key="4">
    <source>
        <dbReference type="PeptideAtlas" id="D6RG17"/>
    </source>
</evidence>
<dbReference type="UCSC" id="uc062nqg.1">
    <property type="organism name" value="human"/>
</dbReference>
<evidence type="ECO:0007829" key="5">
    <source>
        <dbReference type="ProteomicsDB" id="D6RG17"/>
    </source>
</evidence>
<dbReference type="ExpressionAtlas" id="D6RG17">
    <property type="expression patterns" value="baseline and differential"/>
</dbReference>
<reference evidence="2 3" key="2">
    <citation type="journal article" date="2004" name="Nature">
        <title>Finishing the euchromatic sequence of the human genome.</title>
        <authorList>
            <consortium name="International Human Genome Sequencing Consortium"/>
        </authorList>
    </citation>
    <scope>NUCLEOTIDE SEQUENCE [LARGE SCALE GENOMIC DNA]</scope>
</reference>
<dbReference type="HGNC" id="HGNC:2236">
    <property type="gene designation" value="COPG1"/>
</dbReference>
<dbReference type="Ensembl" id="ENST00000504350.1">
    <property type="protein sequence ID" value="ENSP00000426457.1"/>
    <property type="gene ID" value="ENSG00000181789.15"/>
</dbReference>
<organism evidence="2 3">
    <name type="scientific">Homo sapiens</name>
    <name type="common">Human</name>
    <dbReference type="NCBI Taxonomy" id="9606"/>
    <lineage>
        <taxon>Eukaryota</taxon>
        <taxon>Metazoa</taxon>
        <taxon>Chordata</taxon>
        <taxon>Craniata</taxon>
        <taxon>Vertebrata</taxon>
        <taxon>Euteleostomi</taxon>
        <taxon>Mammalia</taxon>
        <taxon>Eutheria</taxon>
        <taxon>Euarchontoglires</taxon>
        <taxon>Primates</taxon>
        <taxon>Haplorrhini</taxon>
        <taxon>Catarrhini</taxon>
        <taxon>Hominidae</taxon>
        <taxon>Homo</taxon>
    </lineage>
</organism>
<dbReference type="AlphaFoldDB" id="D6RG17"/>
<reference evidence="7" key="5">
    <citation type="journal article" date="2013" name="J. Proteome Res.">
        <title>Toward a comprehensive characterization of a human cancer cell phosphoproteome.</title>
        <authorList>
            <person name="Zhou H."/>
            <person name="Di Palma S."/>
            <person name="Preisinger C."/>
            <person name="Peng M."/>
            <person name="Polat A.N."/>
            <person name="Heck A.J."/>
            <person name="Mohammed S."/>
        </authorList>
    </citation>
    <scope>IDENTIFICATION BY MASS SPECTROMETRY [LARGE SCALE ANALYSIS]</scope>
</reference>
<keyword evidence="4 5" id="KW-1267">Proteomics identification</keyword>
<dbReference type="GeneTree" id="ENSGT00390000016313"/>
<accession>D6RG17</accession>
<evidence type="ECO:0000313" key="3">
    <source>
        <dbReference type="Proteomes" id="UP000005640"/>
    </source>
</evidence>
<protein>
    <submittedName>
        <fullName evidence="2">COPI coat complex subunit gamma 1</fullName>
    </submittedName>
</protein>
<reference evidence="6" key="4">
    <citation type="journal article" date="2011" name="BMC Syst. Biol.">
        <title>Initial characterization of the human central proteome.</title>
        <authorList>
            <person name="Burkard T.R."/>
            <person name="Planyavsky M."/>
            <person name="Kaupe I."/>
            <person name="Breitwieser F.P."/>
            <person name="Burckstummer T."/>
            <person name="Bennett K.L."/>
            <person name="Superti-Furga G."/>
            <person name="Colinge J."/>
        </authorList>
    </citation>
    <scope>IDENTIFICATION BY MASS SPECTROMETRY [LARGE SCALE ANALYSIS]</scope>
</reference>
<dbReference type="Bgee" id="ENSG00000181789">
    <property type="expression patterns" value="Expressed in stromal cell of endometrium and 196 other cell types or tissues"/>
</dbReference>
<dbReference type="OrthoDB" id="1074925at2759"/>
<dbReference type="ChiTaRS" id="COPG1">
    <property type="organism name" value="human"/>
</dbReference>
<dbReference type="Ensembl" id="ENST00000504350.1">
    <property type="protein sequence ID" value="ENSP00000426457.1"/>
    <property type="gene ID" value="ENSG00000181789.14"/>
</dbReference>
<dbReference type="MassIVE" id="D6RG17"/>
<evidence type="ECO:0007829" key="8">
    <source>
        <dbReference type="PubMed" id="24275569"/>
    </source>
</evidence>
<evidence type="ECO:0007829" key="7">
    <source>
        <dbReference type="PubMed" id="23186163"/>
    </source>
</evidence>
<name>D6RG17_HUMAN</name>
<evidence type="ECO:0000313" key="2">
    <source>
        <dbReference type="Ensembl" id="ENSP00000426457.1"/>
    </source>
</evidence>
<dbReference type="HOGENOM" id="CLU_3142610_0_0_1"/>
<evidence type="ECO:0007829" key="6">
    <source>
        <dbReference type="PubMed" id="21269460"/>
    </source>
</evidence>
<dbReference type="ProteomicsDB" id="14634"/>
<feature type="compositionally biased region" description="Basic and acidic residues" evidence="1">
    <location>
        <begin position="1"/>
        <end position="11"/>
    </location>
</feature>
<dbReference type="SMR" id="D6RG17"/>
<dbReference type="EMBL" id="AC137695">
    <property type="status" value="NOT_ANNOTATED_CDS"/>
    <property type="molecule type" value="Genomic_DNA"/>
</dbReference>
<reference evidence="2 3" key="1">
    <citation type="journal article" date="2001" name="Nature">
        <title>Initial sequencing and analysis of the human genome.</title>
        <authorList>
            <consortium name="International Human Genome Sequencing Consortium"/>
            <person name="Lander E.S."/>
            <person name="Linton L.M."/>
            <person name="Birren B."/>
            <person name="Nusbaum C."/>
            <person name="Zody M.C."/>
            <person name="Baldwin J."/>
            <person name="Devon K."/>
            <person name="Dewar K."/>
            <person name="Doyle M."/>
            <person name="FitzHugh W."/>
            <person name="Funke R."/>
            <person name="Gage D."/>
            <person name="Harris K."/>
            <person name="Heaford A."/>
            <person name="Howland J."/>
            <person name="Kann L."/>
            <person name="Lehoczky J."/>
            <person name="LeVine R."/>
            <person name="McEwan P."/>
            <person name="McKernan K."/>
            <person name="Meldrim J."/>
            <person name="Mesirov J.P."/>
            <person name="Miranda C."/>
            <person name="Morris W."/>
            <person name="Naylor J."/>
            <person name="Raymond C."/>
            <person name="Rosetti M."/>
            <person name="Santos R."/>
            <person name="Sheridan A."/>
            <person name="Sougnez C."/>
            <person name="Stange-Thomann N."/>
            <person name="Stojanovic N."/>
            <person name="Subramanian A."/>
            <person name="Wyman D."/>
            <person name="Rogers J."/>
            <person name="Sulston J."/>
            <person name="Ainscough R."/>
            <person name="Beck S."/>
            <person name="Bentley D."/>
            <person name="Burton J."/>
            <person name="Clee C."/>
            <person name="Carter N."/>
            <person name="Coulson A."/>
            <person name="Deadman R."/>
            <person name="Deloukas P."/>
            <person name="Dunham A."/>
            <person name="Dunham I."/>
            <person name="Durbin R."/>
            <person name="French L."/>
            <person name="Grafham D."/>
            <person name="Gregory S."/>
            <person name="Hubbard T."/>
            <person name="Humphray S."/>
            <person name="Hunt A."/>
            <person name="Jones M."/>
            <person name="Lloyd C."/>
            <person name="McMurray A."/>
            <person name="Matthews L."/>
            <person name="Mercer S."/>
            <person name="Milne S."/>
            <person name="Mullikin J.C."/>
            <person name="Mungall A."/>
            <person name="Plumb R."/>
            <person name="Ross M."/>
            <person name="Shownkeen R."/>
            <person name="Sims S."/>
            <person name="Waterston R.H."/>
            <person name="Wilson R.K."/>
            <person name="Hillier L.W."/>
            <person name="McPherson J.D."/>
            <person name="Marra M.A."/>
            <person name="Mardis E.R."/>
            <person name="Fulton L.A."/>
            <person name="Chinwalla A.T."/>
            <person name="Pepin K.H."/>
            <person name="Gish W.R."/>
            <person name="Chissoe S.L."/>
            <person name="Wendl M.C."/>
            <person name="Delehaunty K.D."/>
            <person name="Miner T.L."/>
            <person name="Delehaunty A."/>
            <person name="Kramer J.B."/>
            <person name="Cook L.L."/>
            <person name="Fulton R.S."/>
            <person name="Johnson D.L."/>
            <person name="Minx P.J."/>
            <person name="Clifton S.W."/>
            <person name="Hawkins T."/>
            <person name="Branscomb E."/>
            <person name="Predki P."/>
            <person name="Richardson P."/>
            <person name="Wenning S."/>
            <person name="Slezak T."/>
            <person name="Doggett N."/>
            <person name="Cheng J.F."/>
            <person name="Olsen A."/>
            <person name="Lucas S."/>
            <person name="Elkin C."/>
            <person name="Uberbacher E."/>
            <person name="Frazier M."/>
            <person name="Gibbs R.A."/>
            <person name="Muzny D.M."/>
            <person name="Scherer S.E."/>
            <person name="Bouck J.B."/>
            <person name="Sodergren E.J."/>
            <person name="Worley K.C."/>
            <person name="Rives C.M."/>
            <person name="Gorrell J.H."/>
            <person name="Metzker M.L."/>
            <person name="Naylor S.L."/>
            <person name="Kucherlapati R.S."/>
            <person name="Nelson D.L."/>
            <person name="Weinstock G.M."/>
            <person name="Sakaki Y."/>
            <person name="Fujiyama A."/>
            <person name="Hattori M."/>
            <person name="Yada T."/>
            <person name="Toyoda A."/>
            <person name="Itoh T."/>
            <person name="Kawagoe C."/>
            <person name="Watanabe H."/>
            <person name="Totoki Y."/>
            <person name="Taylor T."/>
            <person name="Weissenbach J."/>
            <person name="Heilig R."/>
            <person name="Saurin W."/>
            <person name="Artiguenave F."/>
            <person name="Brottier P."/>
            <person name="Bruls T."/>
            <person name="Pelletier E."/>
            <person name="Robert C."/>
            <person name="Wincker P."/>
            <person name="Smith D.R."/>
            <person name="Doucette-Stamm L."/>
            <person name="Rubenfield M."/>
            <person name="Weinstock K."/>
            <person name="Lee H.M."/>
            <person name="Dubois J."/>
            <person name="Rosenthal A."/>
            <person name="Platzer M."/>
            <person name="Nyakatura G."/>
            <person name="Taudien S."/>
            <person name="Rump A."/>
            <person name="Yang H."/>
            <person name="Yu J."/>
            <person name="Wang J."/>
            <person name="Huang G."/>
            <person name="Gu J."/>
            <person name="Hood L."/>
            <person name="Rowen L."/>
            <person name="Madan A."/>
            <person name="Qin S."/>
            <person name="Davis R.W."/>
            <person name="Federspiel N.A."/>
            <person name="Abola A.P."/>
            <person name="Proctor M.J."/>
            <person name="Myers R.M."/>
            <person name="Schmutz J."/>
            <person name="Dickson M."/>
            <person name="Grimwood J."/>
            <person name="Cox D.R."/>
            <person name="Olson M.V."/>
            <person name="Kaul R."/>
            <person name="Raymond C."/>
            <person name="Shimizu N."/>
            <person name="Kawasaki K."/>
            <person name="Minoshima S."/>
            <person name="Evans G.A."/>
            <person name="Athanasiou M."/>
            <person name="Schultz R."/>
            <person name="Roe B.A."/>
            <person name="Chen F."/>
            <person name="Pan H."/>
            <person name="Ramser J."/>
            <person name="Lehrach H."/>
            <person name="Reinhardt R."/>
            <person name="McCombie W.R."/>
            <person name="de la Bastide M."/>
            <person name="Dedhia N."/>
            <person name="Blocker H."/>
            <person name="Hornischer K."/>
            <person name="Nordsiek G."/>
            <person name="Agarwala R."/>
            <person name="Aravind L."/>
            <person name="Bailey J.A."/>
            <person name="Bateman A."/>
            <person name="Batzoglou S."/>
            <person name="Birney E."/>
            <person name="Bork P."/>
            <person name="Brown D.G."/>
            <person name="Burge C.B."/>
            <person name="Cerutti L."/>
            <person name="Chen H.C."/>
            <person name="Church D."/>
            <person name="Clamp M."/>
            <person name="Copley R.R."/>
            <person name="Doerks T."/>
            <person name="Eddy S.R."/>
            <person name="Eichler E.E."/>
            <person name="Furey T.S."/>
            <person name="Galagan J."/>
            <person name="Gilbert J.G."/>
            <person name="Harmon C."/>
            <person name="Hayashizaki Y."/>
            <person name="Haussler D."/>
            <person name="Hermjakob H."/>
            <person name="Hokamp K."/>
            <person name="Jang W."/>
            <person name="Johnson L.S."/>
            <person name="Jones T.A."/>
            <person name="Kasif S."/>
            <person name="Kaspryzk A."/>
            <person name="Kennedy S."/>
            <person name="Kent W.J."/>
            <person name="Kitts P."/>
            <person name="Koonin E.V."/>
            <person name="Korf I."/>
            <person name="Kulp D."/>
            <person name="Lancet D."/>
            <person name="Lowe T.M."/>
            <person name="McLysaght A."/>
            <person name="Mikkelsen T."/>
            <person name="Moran J.V."/>
            <person name="Mulder N."/>
            <person name="Pollara V.J."/>
            <person name="Ponting C.P."/>
            <person name="Schuler G."/>
            <person name="Schultz J."/>
            <person name="Slater G."/>
            <person name="Smit A.F."/>
            <person name="Stupka E."/>
            <person name="Szustakowski J."/>
            <person name="Thierry-Mieg D."/>
            <person name="Thierry-Mieg J."/>
            <person name="Wagner L."/>
            <person name="Wallis J."/>
            <person name="Wheeler R."/>
            <person name="Williams A."/>
            <person name="Wolf Y.I."/>
            <person name="Wolfe K.H."/>
            <person name="Yang S.P."/>
            <person name="Yeh R.F."/>
            <person name="Collins F."/>
            <person name="Guyer M.S."/>
            <person name="Peterson J."/>
            <person name="Felsenfeld A."/>
            <person name="Wetterstrand K.A."/>
            <person name="Patrinos A."/>
            <person name="Morgan M.J."/>
            <person name="de Jong P."/>
            <person name="Catanese J.J."/>
            <person name="Osoegawa K."/>
            <person name="Shizuya H."/>
            <person name="Choi S."/>
            <person name="Chen Y.J."/>
        </authorList>
    </citation>
    <scope>NUCLEOTIDE SEQUENCE [LARGE SCALE GENOMIC DNA]</scope>
</reference>
<dbReference type="OpenTargets" id="ENSG00000181789"/>
<keyword evidence="3" id="KW-1185">Reference proteome</keyword>
<dbReference type="VEuPathDB" id="HostDB:ENSG00000181789"/>
<evidence type="ECO:0000256" key="1">
    <source>
        <dbReference type="SAM" id="MobiDB-lite"/>
    </source>
</evidence>
<reference evidence="2" key="8">
    <citation type="submission" date="2025-09" db="UniProtKB">
        <authorList>
            <consortium name="Ensembl"/>
        </authorList>
    </citation>
    <scope>IDENTIFICATION</scope>
</reference>
<dbReference type="Proteomes" id="UP000005640">
    <property type="component" value="Chromosome 3"/>
</dbReference>
<reference evidence="2 3" key="3">
    <citation type="journal article" date="2006" name="Nature">
        <title>The DNA sequence, annotation and analysis of human chromosome 3.</title>
        <authorList>
            <person name="Muzny D.M."/>
            <person name="Scherer S.E."/>
            <person name="Kaul R."/>
            <person name="Wang J."/>
            <person name="Yu J."/>
            <person name="Sudbrak R."/>
            <person name="Buhay C.J."/>
            <person name="Chen R."/>
            <person name="Cree A."/>
            <person name="Ding Y."/>
            <person name="Dugan-Rocha S."/>
            <person name="Gill R."/>
            <person name="Gunaratne P."/>
            <person name="Harris R.A."/>
            <person name="Hawes A.C."/>
            <person name="Hernandez J."/>
            <person name="Hodgson A.V."/>
            <person name="Hume J."/>
            <person name="Jackson A."/>
            <person name="Khan Z.M."/>
            <person name="Kovar-Smith C."/>
            <person name="Lewis L.R."/>
            <person name="Lozado R.J."/>
            <person name="Metzker M.L."/>
            <person name="Milosavljevic A."/>
            <person name="Miner G.R."/>
            <person name="Morgan M.B."/>
            <person name="Nazareth L.V."/>
            <person name="Scott G."/>
            <person name="Sodergren E."/>
            <person name="Song X.Z."/>
            <person name="Steffen D."/>
            <person name="Wei S."/>
            <person name="Wheeler D.A."/>
            <person name="Wright M.W."/>
            <person name="Worley K.C."/>
            <person name="Yuan Y."/>
            <person name="Zhang Z."/>
            <person name="Adams C.Q."/>
            <person name="Ansari-Lari M.A."/>
            <person name="Ayele M."/>
            <person name="Brown M.J."/>
            <person name="Chen G."/>
            <person name="Chen Z."/>
            <person name="Clendenning J."/>
            <person name="Clerc-Blankenburg K.P."/>
            <person name="Chen R."/>
            <person name="Chen Z."/>
            <person name="Davis C."/>
            <person name="Delgado O."/>
            <person name="Dinh H.H."/>
            <person name="Dong W."/>
            <person name="Draper H."/>
            <person name="Ernst S."/>
            <person name="Fu G."/>
            <person name="Gonzalez-Garay M.L."/>
            <person name="Garcia D.K."/>
            <person name="Gillett W."/>
            <person name="Gu J."/>
            <person name="Hao B."/>
            <person name="Haugen E."/>
            <person name="Havlak P."/>
            <person name="He X."/>
            <person name="Hennig S."/>
            <person name="Hu S."/>
            <person name="Huang W."/>
            <person name="Jackson L.R."/>
            <person name="Jacob L.S."/>
            <person name="Kelly S.H."/>
            <person name="Kube M."/>
            <person name="Levy R."/>
            <person name="Li Z."/>
            <person name="Liu B."/>
            <person name="Liu J."/>
            <person name="Liu W."/>
            <person name="Lu J."/>
            <person name="Maheshwari M."/>
            <person name="Nguyen B.V."/>
            <person name="Okwuonu G.O."/>
            <person name="Palmeiri A."/>
            <person name="Pasternak S."/>
            <person name="Perez L.M."/>
            <person name="Phelps K.A."/>
            <person name="Plopper F.J."/>
            <person name="Qiang B."/>
            <person name="Raymond C."/>
            <person name="Rodriguez R."/>
            <person name="Saenphimmachak C."/>
            <person name="Santibanez J."/>
            <person name="Shen H."/>
            <person name="Shen Y."/>
            <person name="Subramanian S."/>
            <person name="Tabor P.E."/>
            <person name="Verduzco D."/>
            <person name="Waldron L."/>
            <person name="Wang J."/>
            <person name="Wang J."/>
            <person name="Wang Q."/>
            <person name="Williams G.A."/>
            <person name="Wong G.K."/>
            <person name="Yao Z."/>
            <person name="Zhang J."/>
            <person name="Zhang X."/>
            <person name="Zhao G."/>
            <person name="Zhou J."/>
            <person name="Zhou Y."/>
            <person name="Nelson D."/>
            <person name="Lehrach H."/>
            <person name="Reinhardt R."/>
            <person name="Naylor S.L."/>
            <person name="Yang H."/>
            <person name="Olson M."/>
            <person name="Weinstock G."/>
            <person name="Gibbs R.A."/>
        </authorList>
    </citation>
    <scope>NUCLEOTIDE SEQUENCE [LARGE SCALE GENOMIC DNA]</scope>
</reference>
<reference evidence="2" key="7">
    <citation type="submission" date="2025-08" db="UniProtKB">
        <authorList>
            <consortium name="Ensembl"/>
        </authorList>
    </citation>
    <scope>IDENTIFICATION</scope>
</reference>
<sequence length="49" mass="5396">MLKKFDKKDEESGGGSNPFQHLEKSAVLQEASDICSPLASIINIHHQCN</sequence>
<gene>
    <name evidence="2" type="primary">COPG1</name>
</gene>
<reference evidence="8" key="6">
    <citation type="journal article" date="2014" name="J. Proteomics">
        <title>An enzyme assisted RP-RPLC approach for in-depth analysis of human liver phosphoproteome.</title>
        <authorList>
            <person name="Bian Y."/>
            <person name="Song C."/>
            <person name="Cheng K."/>
            <person name="Dong M."/>
            <person name="Wang F."/>
            <person name="Huang J."/>
            <person name="Sun D."/>
            <person name="Wang L."/>
            <person name="Ye M."/>
            <person name="Zou H."/>
        </authorList>
    </citation>
    <scope>IDENTIFICATION BY MASS SPECTROMETRY [LARGE SCALE ANALYSIS]</scope>
</reference>
<proteinExistence type="evidence at protein level"/>